<reference evidence="3" key="1">
    <citation type="journal article" date="2006" name="PLoS Biol.">
        <title>Macronuclear genome sequence of the ciliate Tetrahymena thermophila, a model eukaryote.</title>
        <authorList>
            <person name="Eisen J.A."/>
            <person name="Coyne R.S."/>
            <person name="Wu M."/>
            <person name="Wu D."/>
            <person name="Thiagarajan M."/>
            <person name="Wortman J.R."/>
            <person name="Badger J.H."/>
            <person name="Ren Q."/>
            <person name="Amedeo P."/>
            <person name="Jones K.M."/>
            <person name="Tallon L.J."/>
            <person name="Delcher A.L."/>
            <person name="Salzberg S.L."/>
            <person name="Silva J.C."/>
            <person name="Haas B.J."/>
            <person name="Majoros W.H."/>
            <person name="Farzad M."/>
            <person name="Carlton J.M."/>
            <person name="Smith R.K. Jr."/>
            <person name="Garg J."/>
            <person name="Pearlman R.E."/>
            <person name="Karrer K.M."/>
            <person name="Sun L."/>
            <person name="Manning G."/>
            <person name="Elde N.C."/>
            <person name="Turkewitz A.P."/>
            <person name="Asai D.J."/>
            <person name="Wilkes D.E."/>
            <person name="Wang Y."/>
            <person name="Cai H."/>
            <person name="Collins K."/>
            <person name="Stewart B.A."/>
            <person name="Lee S.R."/>
            <person name="Wilamowska K."/>
            <person name="Weinberg Z."/>
            <person name="Ruzzo W.L."/>
            <person name="Wloga D."/>
            <person name="Gaertig J."/>
            <person name="Frankel J."/>
            <person name="Tsao C.-C."/>
            <person name="Gorovsky M.A."/>
            <person name="Keeling P.J."/>
            <person name="Waller R.F."/>
            <person name="Patron N.J."/>
            <person name="Cherry J.M."/>
            <person name="Stover N.A."/>
            <person name="Krieger C.J."/>
            <person name="del Toro C."/>
            <person name="Ryder H.F."/>
            <person name="Williamson S.C."/>
            <person name="Barbeau R.A."/>
            <person name="Hamilton E.P."/>
            <person name="Orias E."/>
        </authorList>
    </citation>
    <scope>NUCLEOTIDE SEQUENCE [LARGE SCALE GENOMIC DNA]</scope>
    <source>
        <strain evidence="3">SB210</strain>
    </source>
</reference>
<proteinExistence type="predicted"/>
<dbReference type="InterPro" id="IPR009030">
    <property type="entry name" value="Growth_fac_rcpt_cys_sf"/>
</dbReference>
<gene>
    <name evidence="2" type="ORF">TTHERM_00417860</name>
</gene>
<dbReference type="Gene3D" id="2.60.40.2080">
    <property type="match status" value="1"/>
</dbReference>
<dbReference type="InParanoid" id="Q22P07"/>
<dbReference type="Gene3D" id="2.10.220.10">
    <property type="entry name" value="Hormone Receptor, Insulin-like Growth Factor Receptor 1, Chain A, domain 2"/>
    <property type="match status" value="4"/>
</dbReference>
<evidence type="ECO:0000259" key="1">
    <source>
        <dbReference type="Pfam" id="PF09458"/>
    </source>
</evidence>
<dbReference type="Proteomes" id="UP000009168">
    <property type="component" value="Unassembled WGS sequence"/>
</dbReference>
<evidence type="ECO:0000313" key="3">
    <source>
        <dbReference type="Proteomes" id="UP000009168"/>
    </source>
</evidence>
<dbReference type="EMBL" id="GG662856">
    <property type="protein sequence ID" value="EAR87004.2"/>
    <property type="molecule type" value="Genomic_DNA"/>
</dbReference>
<dbReference type="RefSeq" id="XP_001007249.2">
    <property type="nucleotide sequence ID" value="XM_001007249.2"/>
</dbReference>
<organism evidence="2 3">
    <name type="scientific">Tetrahymena thermophila (strain SB210)</name>
    <dbReference type="NCBI Taxonomy" id="312017"/>
    <lineage>
        <taxon>Eukaryota</taxon>
        <taxon>Sar</taxon>
        <taxon>Alveolata</taxon>
        <taxon>Ciliophora</taxon>
        <taxon>Intramacronucleata</taxon>
        <taxon>Oligohymenophorea</taxon>
        <taxon>Hymenostomatida</taxon>
        <taxon>Tetrahymenina</taxon>
        <taxon>Tetrahymenidae</taxon>
        <taxon>Tetrahymena</taxon>
    </lineage>
</organism>
<evidence type="ECO:0000313" key="2">
    <source>
        <dbReference type="EMBL" id="EAR87004.2"/>
    </source>
</evidence>
<keyword evidence="3" id="KW-1185">Reference proteome</keyword>
<dbReference type="InterPro" id="IPR006212">
    <property type="entry name" value="Furin_repeat"/>
</dbReference>
<dbReference type="HOGENOM" id="CLU_302187_0_0_1"/>
<name>Q22P07_TETTS</name>
<dbReference type="SUPFAM" id="SSF57184">
    <property type="entry name" value="Growth factor receptor domain"/>
    <property type="match status" value="5"/>
</dbReference>
<dbReference type="eggNOG" id="KOG3525">
    <property type="taxonomic scope" value="Eukaryota"/>
</dbReference>
<dbReference type="AlphaFoldDB" id="Q22P07"/>
<sequence>MTGDLNTYNQTIIFDQTYNQVPFIFLGFNHLDIGYNTQNISYEVIASSVTLTQATLTVQKFDSNSIYGLHIFYLVIQDIDVIVQNFQLFLTNGNSYIQNFKLPPKDGTQNKVQCLITGINVKYSSNSTKQFGISVTNTQNNYTIQIQGNQDLSYIRVNCLEYYQYATDPYSKIEDVQFHTSENISDSQSLFLSTLNNYTDSQLTSFIGITLIDTQLPTDKVLRAGIFLDQYNEANHQQPVLIQTWNSNTLNTIQALFFDYQMYNCKQNEQTNQINHSDQKNCVQQCPQRYFKVSFRTTDICQSCQPSCLTCNNKDSCLTCDQGKYLNNSQCQDCDSSCLTCENKSTNCKSCSQGKYLYQSCQTCDSSCQTCDSPCLTCKNTSSNCTSCSQNSILYNNQCYVQNQCKSNSLCQYCFNSYCIVCQQNNVNSCSTSCLSNQFNYQSQCSSTQPENTYCDQFKQCTQCQNSCLACSSDLKQCISCNNQFLFDGSCYPNQPNSTQCDNNKICTACKNKACQSCDGSLNNCLTCPSQKYLFQNQCYSTQPSQTGCNNYICNSCQGQNCMFCNSLDLQCSTCINNYYLYNSKCSSTQPTGTHCSFDQNNHYYNCEICTISGCQYCNSNKNECSTCSSNQFMYNNNCYSSQPAGTNCRLSNNNFFTCSQCKQSGCLTCQNNINQCSSCLANQFLFNFQCYNQQPSGTICSQSGGNLQNYNCQSCTVQGCQDCNAQIDKCSSCQSGQYFYNSQCFNKQPNQTYCSSDNNFYSCKNCLNQLCQSCDNSLLKCISCVYYLFEGNCYKSQPQNTYCDHTTRICNQCLNQSCKTCQSNLSTCSSCPNQYYMLLGQCTKEQPDNSYCDQEKNCFKCKDQTCQTCDQNLQKCKTCPRQTYLYENQCHQQQPQNSFCQNKSEYLTCKNILQSGCNISCGVCYGKNQDQCVSCSSETRIYQKDVTTCECKDGYSEVYEMDCEENLFAITIFLNLSSPLTYVDQSTLFLH</sequence>
<dbReference type="Pfam" id="PF09458">
    <property type="entry name" value="H_lectin"/>
    <property type="match status" value="1"/>
</dbReference>
<dbReference type="OrthoDB" id="5874482at2759"/>
<dbReference type="GO" id="GO:0030246">
    <property type="term" value="F:carbohydrate binding"/>
    <property type="evidence" value="ECO:0007669"/>
    <property type="project" value="InterPro"/>
</dbReference>
<dbReference type="KEGG" id="tet:TTHERM_00417860"/>
<dbReference type="GO" id="GO:0007155">
    <property type="term" value="P:cell adhesion"/>
    <property type="evidence" value="ECO:0007669"/>
    <property type="project" value="InterPro"/>
</dbReference>
<dbReference type="InterPro" id="IPR019019">
    <property type="entry name" value="H-type_lectin_domain"/>
</dbReference>
<dbReference type="InterPro" id="IPR037221">
    <property type="entry name" value="H-type_lectin_dom_sf"/>
</dbReference>
<dbReference type="GeneID" id="7834955"/>
<feature type="domain" description="H-type lectin" evidence="1">
    <location>
        <begin position="10"/>
        <end position="74"/>
    </location>
</feature>
<dbReference type="SUPFAM" id="SSF141086">
    <property type="entry name" value="Agglutinin HPA-like"/>
    <property type="match status" value="1"/>
</dbReference>
<dbReference type="SMART" id="SM00261">
    <property type="entry name" value="FU"/>
    <property type="match status" value="12"/>
</dbReference>
<protein>
    <submittedName>
        <fullName evidence="2">H-type lectin domain protein</fullName>
    </submittedName>
</protein>
<accession>Q22P07</accession>